<reference evidence="2 3" key="1">
    <citation type="journal article" date="2021" name="Elife">
        <title>Chloroplast acquisition without the gene transfer in kleptoplastic sea slugs, Plakobranchus ocellatus.</title>
        <authorList>
            <person name="Maeda T."/>
            <person name="Takahashi S."/>
            <person name="Yoshida T."/>
            <person name="Shimamura S."/>
            <person name="Takaki Y."/>
            <person name="Nagai Y."/>
            <person name="Toyoda A."/>
            <person name="Suzuki Y."/>
            <person name="Arimoto A."/>
            <person name="Ishii H."/>
            <person name="Satoh N."/>
            <person name="Nishiyama T."/>
            <person name="Hasebe M."/>
            <person name="Maruyama T."/>
            <person name="Minagawa J."/>
            <person name="Obokata J."/>
            <person name="Shigenobu S."/>
        </authorList>
    </citation>
    <scope>NUCLEOTIDE SEQUENCE [LARGE SCALE GENOMIC DNA]</scope>
</reference>
<gene>
    <name evidence="2" type="ORF">PoB_001924600</name>
</gene>
<evidence type="ECO:0000313" key="2">
    <source>
        <dbReference type="EMBL" id="GFN92740.1"/>
    </source>
</evidence>
<keyword evidence="3" id="KW-1185">Reference proteome</keyword>
<accession>A0AAV3ZDM6</accession>
<organism evidence="2 3">
    <name type="scientific">Plakobranchus ocellatus</name>
    <dbReference type="NCBI Taxonomy" id="259542"/>
    <lineage>
        <taxon>Eukaryota</taxon>
        <taxon>Metazoa</taxon>
        <taxon>Spiralia</taxon>
        <taxon>Lophotrochozoa</taxon>
        <taxon>Mollusca</taxon>
        <taxon>Gastropoda</taxon>
        <taxon>Heterobranchia</taxon>
        <taxon>Euthyneura</taxon>
        <taxon>Panpulmonata</taxon>
        <taxon>Sacoglossa</taxon>
        <taxon>Placobranchoidea</taxon>
        <taxon>Plakobranchidae</taxon>
        <taxon>Plakobranchus</taxon>
    </lineage>
</organism>
<dbReference type="EMBL" id="BLXT01002298">
    <property type="protein sequence ID" value="GFN92740.1"/>
    <property type="molecule type" value="Genomic_DNA"/>
</dbReference>
<sequence>MIEFGSTISHIDLIHTTPVAVRCKQARQDENILTLNGEVIIHLLGNEPIFRSRDIERLVTLVVNNDMSLRSGTIWRFPNISCEPTSSSKKKNSMSSEARDAGGTVVGETDLKSRKELSVAGSGHATGALP</sequence>
<evidence type="ECO:0000313" key="3">
    <source>
        <dbReference type="Proteomes" id="UP000735302"/>
    </source>
</evidence>
<evidence type="ECO:0000256" key="1">
    <source>
        <dbReference type="SAM" id="MobiDB-lite"/>
    </source>
</evidence>
<comment type="caution">
    <text evidence="2">The sequence shown here is derived from an EMBL/GenBank/DDBJ whole genome shotgun (WGS) entry which is preliminary data.</text>
</comment>
<name>A0AAV3ZDM6_9GAST</name>
<protein>
    <submittedName>
        <fullName evidence="2">Uncharacterized protein</fullName>
    </submittedName>
</protein>
<proteinExistence type="predicted"/>
<dbReference type="Proteomes" id="UP000735302">
    <property type="component" value="Unassembled WGS sequence"/>
</dbReference>
<dbReference type="AlphaFoldDB" id="A0AAV3ZDM6"/>
<feature type="region of interest" description="Disordered" evidence="1">
    <location>
        <begin position="83"/>
        <end position="130"/>
    </location>
</feature>